<keyword evidence="3" id="KW-1185">Reference proteome</keyword>
<proteinExistence type="predicted"/>
<name>A0A9N8HK42_9STRA</name>
<protein>
    <submittedName>
        <fullName evidence="2">Uncharacterized protein</fullName>
    </submittedName>
</protein>
<dbReference type="Proteomes" id="UP001153069">
    <property type="component" value="Unassembled WGS sequence"/>
</dbReference>
<organism evidence="2 3">
    <name type="scientific">Seminavis robusta</name>
    <dbReference type="NCBI Taxonomy" id="568900"/>
    <lineage>
        <taxon>Eukaryota</taxon>
        <taxon>Sar</taxon>
        <taxon>Stramenopiles</taxon>
        <taxon>Ochrophyta</taxon>
        <taxon>Bacillariophyta</taxon>
        <taxon>Bacillariophyceae</taxon>
        <taxon>Bacillariophycidae</taxon>
        <taxon>Naviculales</taxon>
        <taxon>Naviculaceae</taxon>
        <taxon>Seminavis</taxon>
    </lineage>
</organism>
<dbReference type="AlphaFoldDB" id="A0A9N8HK42"/>
<dbReference type="EMBL" id="CAICTM010000728">
    <property type="protein sequence ID" value="CAB9515637.1"/>
    <property type="molecule type" value="Genomic_DNA"/>
</dbReference>
<feature type="compositionally biased region" description="Low complexity" evidence="1">
    <location>
        <begin position="37"/>
        <end position="47"/>
    </location>
</feature>
<accession>A0A9N8HK42</accession>
<sequence length="135" mass="14971">MVKYLRTSSTYCANVTKDTINNHQKKRMKQKRDAAEDTTANANAPEAPEADSMEATVVNRGGRPKGTTILAKRTKEENLANAKDWVATKYLEAQNNAAGRVKKGTLDALIHQAEIEFNLQDGDVIRLRLNSVMPN</sequence>
<evidence type="ECO:0000313" key="3">
    <source>
        <dbReference type="Proteomes" id="UP001153069"/>
    </source>
</evidence>
<evidence type="ECO:0000313" key="2">
    <source>
        <dbReference type="EMBL" id="CAB9515637.1"/>
    </source>
</evidence>
<comment type="caution">
    <text evidence="2">The sequence shown here is derived from an EMBL/GenBank/DDBJ whole genome shotgun (WGS) entry which is preliminary data.</text>
</comment>
<gene>
    <name evidence="2" type="ORF">SEMRO_729_G193840.1</name>
</gene>
<feature type="region of interest" description="Disordered" evidence="1">
    <location>
        <begin position="22"/>
        <end position="69"/>
    </location>
</feature>
<reference evidence="2" key="1">
    <citation type="submission" date="2020-06" db="EMBL/GenBank/DDBJ databases">
        <authorList>
            <consortium name="Plant Systems Biology data submission"/>
        </authorList>
    </citation>
    <scope>NUCLEOTIDE SEQUENCE</scope>
    <source>
        <strain evidence="2">D6</strain>
    </source>
</reference>
<evidence type="ECO:0000256" key="1">
    <source>
        <dbReference type="SAM" id="MobiDB-lite"/>
    </source>
</evidence>